<gene>
    <name evidence="1" type="ORF">KBO27_32260</name>
</gene>
<protein>
    <submittedName>
        <fullName evidence="1">Uncharacterized protein</fullName>
    </submittedName>
</protein>
<evidence type="ECO:0000313" key="2">
    <source>
        <dbReference type="Proteomes" id="UP000674084"/>
    </source>
</evidence>
<reference evidence="1 2" key="1">
    <citation type="submission" date="2021-04" db="EMBL/GenBank/DDBJ databases">
        <title>Whole-genome sequencing of Saccharopolyspora endophytica KCTC 19397.</title>
        <authorList>
            <person name="Ay H."/>
            <person name="Saygin H."/>
            <person name="Sahin N."/>
        </authorList>
    </citation>
    <scope>NUCLEOTIDE SEQUENCE [LARGE SCALE GENOMIC DNA]</scope>
    <source>
        <strain evidence="1 2">KCTC 19397</strain>
    </source>
</reference>
<comment type="caution">
    <text evidence="1">The sequence shown here is derived from an EMBL/GenBank/DDBJ whole genome shotgun (WGS) entry which is preliminary data.</text>
</comment>
<proteinExistence type="predicted"/>
<organism evidence="1 2">
    <name type="scientific">Saccharopolyspora endophytica</name>
    <dbReference type="NCBI Taxonomy" id="543886"/>
    <lineage>
        <taxon>Bacteria</taxon>
        <taxon>Bacillati</taxon>
        <taxon>Actinomycetota</taxon>
        <taxon>Actinomycetes</taxon>
        <taxon>Pseudonocardiales</taxon>
        <taxon>Pseudonocardiaceae</taxon>
        <taxon>Saccharopolyspora</taxon>
    </lineage>
</organism>
<name>A0ABS5DQN9_9PSEU</name>
<keyword evidence="2" id="KW-1185">Reference proteome</keyword>
<dbReference type="RefSeq" id="WP_210973650.1">
    <property type="nucleotide sequence ID" value="NZ_JAGPXE010000022.1"/>
</dbReference>
<accession>A0ABS5DQN9</accession>
<dbReference type="Proteomes" id="UP000674084">
    <property type="component" value="Unassembled WGS sequence"/>
</dbReference>
<evidence type="ECO:0000313" key="1">
    <source>
        <dbReference type="EMBL" id="MBQ0928643.1"/>
    </source>
</evidence>
<dbReference type="EMBL" id="JAGPXE010000022">
    <property type="protein sequence ID" value="MBQ0928643.1"/>
    <property type="molecule type" value="Genomic_DNA"/>
</dbReference>
<sequence>MNNYTWRQSGLDARSHAFSAEDGFIPKILVELPGVIVPAECHVAACDTQLPVAYVMSQGSGKRCPQCTAVVNPRPQKHTIQTVADLAL</sequence>